<keyword evidence="1" id="KW-0175">Coiled coil</keyword>
<reference evidence="2" key="1">
    <citation type="journal article" date="2022" name="Nat. Microbiol.">
        <title>Unique mobile elements and scalable gene flow at the prokaryote-eukaryote boundary revealed by circularized Asgard archaea genomes.</title>
        <authorList>
            <person name="Wu F."/>
            <person name="Speth D.R."/>
            <person name="Philosof A."/>
            <person name="Cremiere A."/>
            <person name="Narayanan A."/>
            <person name="Barco R.A."/>
            <person name="Connon S.A."/>
            <person name="Amend J.P."/>
            <person name="Antoshechkin I.A."/>
            <person name="Orphan V.J."/>
        </authorList>
    </citation>
    <scope>NUCLEOTIDE SEQUENCE</scope>
    <source>
        <strain evidence="2">PM71</strain>
    </source>
</reference>
<protein>
    <submittedName>
        <fullName evidence="2">Uncharacterized protein</fullName>
    </submittedName>
</protein>
<gene>
    <name evidence="2" type="ORF">K9W45_01080</name>
</gene>
<proteinExistence type="predicted"/>
<evidence type="ECO:0000256" key="1">
    <source>
        <dbReference type="SAM" id="Coils"/>
    </source>
</evidence>
<sequence length="443" mass="52302">MSISVNVSEAFGKVIQPTWLTEDEEDFEAVSHNFQSPETYYSSVLLSEPLGSYISTYDAQKILSKGLRKNSWIKAYYTNKELLREKYILDFVDLIVASIDENFNSSIIEDAVYLFKLNLPNFLASFQENYFTSNLVAMYFLALLDHKLQQVGGKLTAKDIEIIYSLPKITPNAFSFYNIKKIQNDLYSRGILKRKRRTDFYEPLRARIKDILGLLVKNFPELNKKLDDLEQIVFDLINMRKVPGTNYKDAAVIMIMSVATNLFELRYRNNFWSLLSKEYAFEKEKMLKSVYRFRSRLKEVELNKLILKSYAPKKEQEKEEKKEKTISTFEIKKAIYLFSDKIMDKFSRLEKDLLIVEQQAYRLIDKNIHANLDVDKYTLPVLLFQSLIPKLNIAEYEKERLLEFLSKFMKKNEQILNRLKKRIELEEISNKKKEKMIKVGEFE</sequence>
<evidence type="ECO:0000313" key="2">
    <source>
        <dbReference type="EMBL" id="UJG41068.1"/>
    </source>
</evidence>
<dbReference type="Proteomes" id="UP001201020">
    <property type="component" value="Chromosome"/>
</dbReference>
<organism evidence="2">
    <name type="scientific">Candidatus Heimdallarchaeum aukensis</name>
    <dbReference type="NCBI Taxonomy" id="2876573"/>
    <lineage>
        <taxon>Archaea</taxon>
        <taxon>Promethearchaeati</taxon>
        <taxon>Candidatus Heimdallarchaeota</taxon>
        <taxon>Candidatus Heimdallarchaeia (ex Rinke et al. 2021) (nom. nud.)</taxon>
        <taxon>Candidatus Heimdallarchaeales</taxon>
        <taxon>Candidatus Heimdallarchaeaceae</taxon>
        <taxon>Candidatus Heimdallarchaeum</taxon>
    </lineage>
</organism>
<name>A0A9Y1FLZ3_9ARCH</name>
<dbReference type="AlphaFoldDB" id="A0A9Y1FLZ3"/>
<feature type="coiled-coil region" evidence="1">
    <location>
        <begin position="409"/>
        <end position="436"/>
    </location>
</feature>
<accession>A0A9Y1FLZ3</accession>
<dbReference type="EMBL" id="CP084166">
    <property type="protein sequence ID" value="UJG41068.1"/>
    <property type="molecule type" value="Genomic_DNA"/>
</dbReference>